<feature type="compositionally biased region" description="Low complexity" evidence="9">
    <location>
        <begin position="600"/>
        <end position="613"/>
    </location>
</feature>
<dbReference type="GO" id="GO:0005788">
    <property type="term" value="C:endoplasmic reticulum lumen"/>
    <property type="evidence" value="ECO:0007669"/>
    <property type="project" value="UniProtKB-SubCell"/>
</dbReference>
<dbReference type="InterPro" id="IPR013126">
    <property type="entry name" value="Hsp_70_fam"/>
</dbReference>
<protein>
    <recommendedName>
        <fullName evidence="8">Hypoxia up-regulated protein 1</fullName>
    </recommendedName>
</protein>
<dbReference type="GO" id="GO:0034663">
    <property type="term" value="C:endoplasmic reticulum chaperone complex"/>
    <property type="evidence" value="ECO:0007669"/>
    <property type="project" value="TreeGrafter"/>
</dbReference>
<evidence type="ECO:0000256" key="8">
    <source>
        <dbReference type="ARBA" id="ARBA00040503"/>
    </source>
</evidence>
<keyword evidence="3 10" id="KW-0732">Signal</keyword>
<feature type="signal peptide" evidence="10">
    <location>
        <begin position="1"/>
        <end position="26"/>
    </location>
</feature>
<dbReference type="SUPFAM" id="SSF53067">
    <property type="entry name" value="Actin-like ATPase domain"/>
    <property type="match status" value="2"/>
</dbReference>
<dbReference type="CDD" id="cd10230">
    <property type="entry name" value="ASKHA_NBD_HSP70_HYOU1"/>
    <property type="match status" value="1"/>
</dbReference>
<dbReference type="EMBL" id="GITU01005730">
    <property type="protein sequence ID" value="MBC1174433.1"/>
    <property type="molecule type" value="Transcribed_RNA"/>
</dbReference>
<keyword evidence="4" id="KW-0547">Nucleotide-binding</keyword>
<evidence type="ECO:0000256" key="7">
    <source>
        <dbReference type="ARBA" id="ARBA00023186"/>
    </source>
</evidence>
<dbReference type="Gene3D" id="3.30.420.40">
    <property type="match status" value="2"/>
</dbReference>
<dbReference type="GO" id="GO:0030968">
    <property type="term" value="P:endoplasmic reticulum unfolded protein response"/>
    <property type="evidence" value="ECO:0007669"/>
    <property type="project" value="TreeGrafter"/>
</dbReference>
<feature type="compositionally biased region" description="Basic and acidic residues" evidence="9">
    <location>
        <begin position="924"/>
        <end position="935"/>
    </location>
</feature>
<evidence type="ECO:0000256" key="2">
    <source>
        <dbReference type="ARBA" id="ARBA00007381"/>
    </source>
</evidence>
<feature type="compositionally biased region" description="Basic and acidic residues" evidence="9">
    <location>
        <begin position="614"/>
        <end position="627"/>
    </location>
</feature>
<evidence type="ECO:0000256" key="4">
    <source>
        <dbReference type="ARBA" id="ARBA00022741"/>
    </source>
</evidence>
<evidence type="ECO:0000256" key="5">
    <source>
        <dbReference type="ARBA" id="ARBA00022824"/>
    </source>
</evidence>
<evidence type="ECO:0000256" key="3">
    <source>
        <dbReference type="ARBA" id="ARBA00022729"/>
    </source>
</evidence>
<comment type="similarity">
    <text evidence="2">Belongs to the heat shock protein 70 family.</text>
</comment>
<dbReference type="Pfam" id="PF00012">
    <property type="entry name" value="HSP70"/>
    <property type="match status" value="1"/>
</dbReference>
<dbReference type="VEuPathDB" id="VectorBase:LLONM1_008295"/>
<proteinExistence type="inferred from homology"/>
<feature type="compositionally biased region" description="Acidic residues" evidence="9">
    <location>
        <begin position="897"/>
        <end position="914"/>
    </location>
</feature>
<dbReference type="PANTHER" id="PTHR45639:SF3">
    <property type="entry name" value="HYPOXIA UP-REGULATED PROTEIN 1"/>
    <property type="match status" value="1"/>
</dbReference>
<dbReference type="SUPFAM" id="SSF100934">
    <property type="entry name" value="Heat shock protein 70kD (HSP70), C-terminal subdomain"/>
    <property type="match status" value="1"/>
</dbReference>
<name>A0A7G3ASJ5_LUTLO</name>
<reference evidence="11" key="1">
    <citation type="journal article" date="2020" name="BMC">
        <title>Leishmania infection induces a limited differential gene expression in the sand fly midgut.</title>
        <authorList>
            <person name="Coutinho-Abreu I.V."/>
            <person name="Serafim T.D."/>
            <person name="Meneses C."/>
            <person name="Kamhawi S."/>
            <person name="Oliveira F."/>
            <person name="Valenzuela J.G."/>
        </authorList>
    </citation>
    <scope>NUCLEOTIDE SEQUENCE</scope>
    <source>
        <strain evidence="11">Jacobina</strain>
        <tissue evidence="11">Midgut</tissue>
    </source>
</reference>
<keyword evidence="7" id="KW-0143">Chaperone</keyword>
<dbReference type="GO" id="GO:0005524">
    <property type="term" value="F:ATP binding"/>
    <property type="evidence" value="ECO:0007669"/>
    <property type="project" value="UniProtKB-KW"/>
</dbReference>
<dbReference type="FunFam" id="3.30.30.30:FF:000004">
    <property type="entry name" value="hypoxia up-regulated protein 1"/>
    <property type="match status" value="1"/>
</dbReference>
<organism evidence="11">
    <name type="scientific">Lutzomyia longipalpis</name>
    <name type="common">Sand fly</name>
    <dbReference type="NCBI Taxonomy" id="7200"/>
    <lineage>
        <taxon>Eukaryota</taxon>
        <taxon>Metazoa</taxon>
        <taxon>Ecdysozoa</taxon>
        <taxon>Arthropoda</taxon>
        <taxon>Hexapoda</taxon>
        <taxon>Insecta</taxon>
        <taxon>Pterygota</taxon>
        <taxon>Neoptera</taxon>
        <taxon>Endopterygota</taxon>
        <taxon>Diptera</taxon>
        <taxon>Nematocera</taxon>
        <taxon>Psychodoidea</taxon>
        <taxon>Psychodidae</taxon>
        <taxon>Lutzomyia</taxon>
        <taxon>Lutzomyia</taxon>
    </lineage>
</organism>
<dbReference type="PANTHER" id="PTHR45639">
    <property type="entry name" value="HSC70CB, ISOFORM G-RELATED"/>
    <property type="match status" value="1"/>
</dbReference>
<dbReference type="PRINTS" id="PR00301">
    <property type="entry name" value="HEATSHOCK70"/>
</dbReference>
<dbReference type="Gene3D" id="3.30.30.30">
    <property type="match status" value="1"/>
</dbReference>
<dbReference type="FunFam" id="1.20.1270.10:FF:000002">
    <property type="entry name" value="Heat shock 70 kDa protein 4"/>
    <property type="match status" value="1"/>
</dbReference>
<evidence type="ECO:0000256" key="10">
    <source>
        <dbReference type="SAM" id="SignalP"/>
    </source>
</evidence>
<evidence type="ECO:0000256" key="6">
    <source>
        <dbReference type="ARBA" id="ARBA00022840"/>
    </source>
</evidence>
<keyword evidence="6" id="KW-0067">ATP-binding</keyword>
<dbReference type="AlphaFoldDB" id="A0A7G3ASJ5"/>
<accession>A0A7G3ASJ5</accession>
<dbReference type="Gene3D" id="1.20.1270.10">
    <property type="match status" value="1"/>
</dbReference>
<feature type="compositionally biased region" description="Acidic residues" evidence="9">
    <location>
        <begin position="589"/>
        <end position="599"/>
    </location>
</feature>
<evidence type="ECO:0000313" key="11">
    <source>
        <dbReference type="EMBL" id="MBC1174433.1"/>
    </source>
</evidence>
<dbReference type="Gene3D" id="3.90.640.10">
    <property type="entry name" value="Actin, Chain A, domain 4"/>
    <property type="match status" value="1"/>
</dbReference>
<dbReference type="InterPro" id="IPR018181">
    <property type="entry name" value="Heat_shock_70_CS"/>
</dbReference>
<feature type="region of interest" description="Disordered" evidence="9">
    <location>
        <begin position="577"/>
        <end position="627"/>
    </location>
</feature>
<feature type="compositionally biased region" description="Basic and acidic residues" evidence="9">
    <location>
        <begin position="879"/>
        <end position="896"/>
    </location>
</feature>
<feature type="region of interest" description="Disordered" evidence="9">
    <location>
        <begin position="875"/>
        <end position="935"/>
    </location>
</feature>
<dbReference type="InterPro" id="IPR029047">
    <property type="entry name" value="HSP70_peptide-bd_sf"/>
</dbReference>
<dbReference type="FunFam" id="3.90.640.10:FF:000012">
    <property type="entry name" value="Hypoxia up-regulated protein 1"/>
    <property type="match status" value="1"/>
</dbReference>
<dbReference type="Gene3D" id="2.60.34.10">
    <property type="entry name" value="Substrate Binding Domain Of DNAk, Chain A, domain 1"/>
    <property type="match status" value="1"/>
</dbReference>
<dbReference type="InterPro" id="IPR043129">
    <property type="entry name" value="ATPase_NBD"/>
</dbReference>
<keyword evidence="5" id="KW-0256">Endoplasmic reticulum</keyword>
<dbReference type="InterPro" id="IPR029048">
    <property type="entry name" value="HSP70_C_sf"/>
</dbReference>
<evidence type="ECO:0000256" key="9">
    <source>
        <dbReference type="SAM" id="MobiDB-lite"/>
    </source>
</evidence>
<sequence length="935" mass="105467">MQRLHWNLCAIAGVLLGIFCTSGVNGAAVMSVDFGSEYMKVAVISPGVPMEIALNTESKRKTASMLAFRDGARIFGEDAQNIGVRFPQNSYGYFLDLLGKSIDNPVVELYKKRFPYYKIEADPQRNTVLFRIGEEVYSVEELVAQLLHKAKEYAENTAQQKITECVIVTPGYFGQAERSALISAASLANLKVLQLINDYTAVGLNYGVFRKKEINETAQYYIFYDMGAYKTSAAVVSFQLVKDKATRETNPVISVLGVGYDRTLGGLEMQLRLRDYLAKEFNNMKKTPTDVFTSPRALAKLFKEAGRVKNVLSANADHYAQIENLLDDKDFRVQVTREKFEELCADLFERVPNVINRALATSGLSMDVVTQVILFGGATRVPKVQEILKKTIKQDLGKNLNSDEAAAMGAVYRAADLATGFRVQKFLTKDAVLLPVQVVFEREGESGSMRQVRRTLFGPMNPYPQKKVITFNKHTSDFTFDVNYAELDHLAKNEIPFLGSLNLSRVALSQVGETLKEHLTENVESKGIKAHFAMDDSGLFSLTGVELVYEKSVTDLAEEDEESPLSKLGSTISKLFSSDKTEKATEEKEQQDDGQEETTTEPPTEEQTATNTTKEAHAGNETTMDKTADFKEEEVQGQNKTEKPKIVTVKQPIPLEVTHLFTKPLSDELYEESKKKINELDKIERERTRRETALNALESFVIEANQRMEQEEYASCAVPEEIEQIQKSCAETSDWLYEDGSDADAKTYEDKLKELKKLTNDVYGRHWEHTERPEALKALAGMLEGSQKFLKTAKNLTKDFNVEKDVFTAVEIETLEKAITETEEWRIVEVTEQEKLKKSEPVRLTVKLIMEKMSLLDREVKYLVNKLKIWKPKLKEKKAKSNETDKEEAAAVKDDEAKEEQEEVVKDQEEDGPQVEEPQLPTEDTEKSEGSHSEL</sequence>
<comment type="subcellular location">
    <subcellularLocation>
        <location evidence="1">Endoplasmic reticulum lumen</location>
    </subcellularLocation>
</comment>
<evidence type="ECO:0000256" key="1">
    <source>
        <dbReference type="ARBA" id="ARBA00004319"/>
    </source>
</evidence>
<feature type="compositionally biased region" description="Basic and acidic residues" evidence="9">
    <location>
        <begin position="577"/>
        <end position="588"/>
    </location>
</feature>
<dbReference type="GO" id="GO:0140662">
    <property type="term" value="F:ATP-dependent protein folding chaperone"/>
    <property type="evidence" value="ECO:0007669"/>
    <property type="project" value="InterPro"/>
</dbReference>
<feature type="chain" id="PRO_5029014130" description="Hypoxia up-regulated protein 1" evidence="10">
    <location>
        <begin position="27"/>
        <end position="935"/>
    </location>
</feature>
<dbReference type="PROSITE" id="PS01036">
    <property type="entry name" value="HSP70_3"/>
    <property type="match status" value="1"/>
</dbReference>